<organism evidence="3 4">
    <name type="scientific">Halteria grandinella</name>
    <dbReference type="NCBI Taxonomy" id="5974"/>
    <lineage>
        <taxon>Eukaryota</taxon>
        <taxon>Sar</taxon>
        <taxon>Alveolata</taxon>
        <taxon>Ciliophora</taxon>
        <taxon>Intramacronucleata</taxon>
        <taxon>Spirotrichea</taxon>
        <taxon>Stichotrichia</taxon>
        <taxon>Sporadotrichida</taxon>
        <taxon>Halteriidae</taxon>
        <taxon>Halteria</taxon>
    </lineage>
</organism>
<gene>
    <name evidence="3" type="ORF">FGO68_gene11910</name>
</gene>
<dbReference type="Proteomes" id="UP000785679">
    <property type="component" value="Unassembled WGS sequence"/>
</dbReference>
<accession>A0A8J8NDJ8</accession>
<comment type="caution">
    <text evidence="3">The sequence shown here is derived from an EMBL/GenBank/DDBJ whole genome shotgun (WGS) entry which is preliminary data.</text>
</comment>
<sequence length="337" mass="38855">MLMPNQLKRGTMEFIEVQDIKYIGKAEPPKTRQQRDIEMYEEVIKQDEIEREIPEEEREKTIKVLLKAMDYQLKDIKEKANDLDRHNERIDKELKAFEDHLKSEDNRLLLADIKHKMKKAQEIARQEQEVLGNTGYFDIAEILVENRLLFDRFEQLTGQQAQLSTSALPASTNDTRQSDDELSVLSETLIDNLYEQFKQKKTPATKKQGAVHVTTQFGKARVISNTRQSKNVRQAAAVPSSSQGFNKNKDIEVYLPRGERPKRGDDKSIEQLKQEKKAAIKQQIEAKRGGPPVQNTPPKKGARVEDRQQQRVSQQLTKEIASAMNQVTKIMKVAFQE</sequence>
<evidence type="ECO:0000313" key="4">
    <source>
        <dbReference type="Proteomes" id="UP000785679"/>
    </source>
</evidence>
<protein>
    <submittedName>
        <fullName evidence="3">Uncharacterized protein</fullName>
    </submittedName>
</protein>
<dbReference type="AlphaFoldDB" id="A0A8J8NDJ8"/>
<proteinExistence type="predicted"/>
<dbReference type="OrthoDB" id="10654786at2759"/>
<keyword evidence="1" id="KW-0175">Coiled coil</keyword>
<name>A0A8J8NDJ8_HALGN</name>
<feature type="compositionally biased region" description="Basic and acidic residues" evidence="2">
    <location>
        <begin position="257"/>
        <end position="288"/>
    </location>
</feature>
<evidence type="ECO:0000313" key="3">
    <source>
        <dbReference type="EMBL" id="TNV72838.1"/>
    </source>
</evidence>
<keyword evidence="4" id="KW-1185">Reference proteome</keyword>
<dbReference type="EMBL" id="RRYP01020732">
    <property type="protein sequence ID" value="TNV72838.1"/>
    <property type="molecule type" value="Genomic_DNA"/>
</dbReference>
<evidence type="ECO:0000256" key="1">
    <source>
        <dbReference type="SAM" id="Coils"/>
    </source>
</evidence>
<feature type="region of interest" description="Disordered" evidence="2">
    <location>
        <begin position="257"/>
        <end position="313"/>
    </location>
</feature>
<evidence type="ECO:0000256" key="2">
    <source>
        <dbReference type="SAM" id="MobiDB-lite"/>
    </source>
</evidence>
<feature type="coiled-coil region" evidence="1">
    <location>
        <begin position="30"/>
        <end position="130"/>
    </location>
</feature>
<reference evidence="3" key="1">
    <citation type="submission" date="2019-06" db="EMBL/GenBank/DDBJ databases">
        <authorList>
            <person name="Zheng W."/>
        </authorList>
    </citation>
    <scope>NUCLEOTIDE SEQUENCE</scope>
    <source>
        <strain evidence="3">QDHG01</strain>
    </source>
</reference>